<dbReference type="SUPFAM" id="SSF55874">
    <property type="entry name" value="ATPase domain of HSP90 chaperone/DNA topoisomerase II/histidine kinase"/>
    <property type="match status" value="1"/>
</dbReference>
<dbReference type="InterPro" id="IPR003594">
    <property type="entry name" value="HATPase_dom"/>
</dbReference>
<evidence type="ECO:0000313" key="15">
    <source>
        <dbReference type="Proteomes" id="UP000245412"/>
    </source>
</evidence>
<evidence type="ECO:0000256" key="9">
    <source>
        <dbReference type="ARBA" id="ARBA00022989"/>
    </source>
</evidence>
<dbReference type="Proteomes" id="UP000245412">
    <property type="component" value="Unassembled WGS sequence"/>
</dbReference>
<keyword evidence="2" id="KW-1003">Cell membrane</keyword>
<evidence type="ECO:0000256" key="5">
    <source>
        <dbReference type="ARBA" id="ARBA00022692"/>
    </source>
</evidence>
<protein>
    <submittedName>
        <fullName evidence="14">Histidine kinase/DNA gyrase B/HSP90-like ATPase</fullName>
    </submittedName>
</protein>
<dbReference type="SUPFAM" id="SSF158472">
    <property type="entry name" value="HAMP domain-like"/>
    <property type="match status" value="1"/>
</dbReference>
<evidence type="ECO:0000256" key="12">
    <source>
        <dbReference type="SAM" id="Phobius"/>
    </source>
</evidence>
<keyword evidence="15" id="KW-1185">Reference proteome</keyword>
<keyword evidence="9 12" id="KW-1133">Transmembrane helix</keyword>
<evidence type="ECO:0000256" key="8">
    <source>
        <dbReference type="ARBA" id="ARBA00022840"/>
    </source>
</evidence>
<keyword evidence="5 12" id="KW-0812">Transmembrane</keyword>
<evidence type="ECO:0000256" key="11">
    <source>
        <dbReference type="ARBA" id="ARBA00023136"/>
    </source>
</evidence>
<dbReference type="SMART" id="SM00304">
    <property type="entry name" value="HAMP"/>
    <property type="match status" value="1"/>
</dbReference>
<keyword evidence="6" id="KW-0547">Nucleotide-binding</keyword>
<sequence length="598" mass="68316">MKRQKLPFTSIRTKLQAFFLISCLVPFIILGFISWYNYQKTINENVLFYKQQVMSLAADKLENFLSNLDQYFYAVYSKNLNLNLAKIEERSIEGVKANLALADTISQLRSYYGLSHTLPYISILSSDGDIVYQNDLALTTDYSFRDAEWFTRFTASKEQRCLSMPQLLPYHDMRYTTPTTAYMGYAHKITSYNTTKHQYIFYMEFDSSQIKTLLSPLIGGQNGNLFLFSGSSQIYTLNKEQFSEEELINIYQSCGPDAASRTMDIDGHRYLVNLYPLEGFALSILSTNSLEEIMAGVPDLKEFMLLLIGLSLFLTILLARYFSRKLVKPIEDLKAVTYEVMNGSLEVTIPPLPKDETGELGKCIDQMLLHIRQLIQEKYQYSLREKEMQIHTLQSQINPHFLYNTLETISSIAENEGIEQVSDIALSMADLYRYSISSSDELVPISDELTHIRNYLDIMQVRYGERICPHFHIDEEAARCRIMKLTLQPLVENAIYHGLEAKRSQGNLDVTVCAKGDFVLVTVEDDGTGMDTGQLDALREKLSPGDVDSYKSNGHIGIVNVYQRLRLRFGDDCAMLLESKEGTGTKVIVQVPKNMEYC</sequence>
<evidence type="ECO:0000256" key="7">
    <source>
        <dbReference type="ARBA" id="ARBA00022777"/>
    </source>
</evidence>
<evidence type="ECO:0000313" key="14">
    <source>
        <dbReference type="EMBL" id="PWJ74339.1"/>
    </source>
</evidence>
<keyword evidence="3" id="KW-0597">Phosphoprotein</keyword>
<dbReference type="Pfam" id="PF06580">
    <property type="entry name" value="His_kinase"/>
    <property type="match status" value="1"/>
</dbReference>
<evidence type="ECO:0000256" key="4">
    <source>
        <dbReference type="ARBA" id="ARBA00022679"/>
    </source>
</evidence>
<evidence type="ECO:0000256" key="10">
    <source>
        <dbReference type="ARBA" id="ARBA00023012"/>
    </source>
</evidence>
<dbReference type="GO" id="GO:0005886">
    <property type="term" value="C:plasma membrane"/>
    <property type="evidence" value="ECO:0007669"/>
    <property type="project" value="UniProtKB-SubCell"/>
</dbReference>
<keyword evidence="10" id="KW-0902">Two-component regulatory system</keyword>
<comment type="caution">
    <text evidence="14">The sequence shown here is derived from an EMBL/GenBank/DDBJ whole genome shotgun (WGS) entry which is preliminary data.</text>
</comment>
<dbReference type="Gene3D" id="6.10.340.10">
    <property type="match status" value="1"/>
</dbReference>
<keyword evidence="8" id="KW-0067">ATP-binding</keyword>
<dbReference type="InterPro" id="IPR010559">
    <property type="entry name" value="Sig_transdc_His_kin_internal"/>
</dbReference>
<accession>A0AB73T1P3</accession>
<dbReference type="Gene3D" id="3.30.565.10">
    <property type="entry name" value="Histidine kinase-like ATPase, C-terminal domain"/>
    <property type="match status" value="1"/>
</dbReference>
<dbReference type="CDD" id="cd06225">
    <property type="entry name" value="HAMP"/>
    <property type="match status" value="1"/>
</dbReference>
<keyword evidence="7" id="KW-0418">Kinase</keyword>
<feature type="transmembrane region" description="Helical" evidence="12">
    <location>
        <begin position="303"/>
        <end position="322"/>
    </location>
</feature>
<dbReference type="GO" id="GO:0000155">
    <property type="term" value="F:phosphorelay sensor kinase activity"/>
    <property type="evidence" value="ECO:0007669"/>
    <property type="project" value="InterPro"/>
</dbReference>
<evidence type="ECO:0000256" key="6">
    <source>
        <dbReference type="ARBA" id="ARBA00022741"/>
    </source>
</evidence>
<dbReference type="EMBL" id="QGGY01000009">
    <property type="protein sequence ID" value="PWJ74339.1"/>
    <property type="molecule type" value="Genomic_DNA"/>
</dbReference>
<evidence type="ECO:0000256" key="1">
    <source>
        <dbReference type="ARBA" id="ARBA00004651"/>
    </source>
</evidence>
<dbReference type="PANTHER" id="PTHR34220">
    <property type="entry name" value="SENSOR HISTIDINE KINASE YPDA"/>
    <property type="match status" value="1"/>
</dbReference>
<dbReference type="RefSeq" id="WP_109747225.1">
    <property type="nucleotide sequence ID" value="NZ_JANKBI010000010.1"/>
</dbReference>
<evidence type="ECO:0000256" key="2">
    <source>
        <dbReference type="ARBA" id="ARBA00022475"/>
    </source>
</evidence>
<dbReference type="InterPro" id="IPR036890">
    <property type="entry name" value="HATPase_C_sf"/>
</dbReference>
<name>A0AB73T1P3_9FIRM</name>
<keyword evidence="4" id="KW-0808">Transferase</keyword>
<reference evidence="14 15" key="1">
    <citation type="submission" date="2018-05" db="EMBL/GenBank/DDBJ databases">
        <authorList>
            <person name="Goeker M."/>
            <person name="Huntemann M."/>
            <person name="Clum A."/>
            <person name="Pillay M."/>
            <person name="Palaniappan K."/>
            <person name="Varghese N."/>
            <person name="Mikhailova N."/>
            <person name="Stamatis D."/>
            <person name="Reddy T."/>
            <person name="Daum C."/>
            <person name="Shapiro N."/>
            <person name="Ivanova N."/>
            <person name="Kyrpides N."/>
            <person name="Woyke T."/>
        </authorList>
    </citation>
    <scope>NUCLEOTIDE SEQUENCE [LARGE SCALE GENOMIC DNA]</scope>
    <source>
        <strain evidence="14 15">DSM 26524</strain>
    </source>
</reference>
<evidence type="ECO:0000259" key="13">
    <source>
        <dbReference type="PROSITE" id="PS50885"/>
    </source>
</evidence>
<dbReference type="GO" id="GO:0005524">
    <property type="term" value="F:ATP binding"/>
    <property type="evidence" value="ECO:0007669"/>
    <property type="project" value="UniProtKB-KW"/>
</dbReference>
<dbReference type="PANTHER" id="PTHR34220:SF11">
    <property type="entry name" value="SENSOR PROTEIN KINASE HPTS"/>
    <property type="match status" value="1"/>
</dbReference>
<keyword evidence="11 12" id="KW-0472">Membrane</keyword>
<dbReference type="Pfam" id="PF02518">
    <property type="entry name" value="HATPase_c"/>
    <property type="match status" value="1"/>
</dbReference>
<feature type="domain" description="HAMP" evidence="13">
    <location>
        <begin position="324"/>
        <end position="376"/>
    </location>
</feature>
<proteinExistence type="predicted"/>
<dbReference type="Pfam" id="PF00672">
    <property type="entry name" value="HAMP"/>
    <property type="match status" value="1"/>
</dbReference>
<dbReference type="AlphaFoldDB" id="A0AB73T1P3"/>
<evidence type="ECO:0000256" key="3">
    <source>
        <dbReference type="ARBA" id="ARBA00022553"/>
    </source>
</evidence>
<dbReference type="InterPro" id="IPR050640">
    <property type="entry name" value="Bact_2-comp_sensor_kinase"/>
</dbReference>
<dbReference type="InterPro" id="IPR003660">
    <property type="entry name" value="HAMP_dom"/>
</dbReference>
<comment type="subcellular location">
    <subcellularLocation>
        <location evidence="1">Cell membrane</location>
        <topology evidence="1">Multi-pass membrane protein</topology>
    </subcellularLocation>
</comment>
<dbReference type="PROSITE" id="PS50885">
    <property type="entry name" value="HAMP"/>
    <property type="match status" value="1"/>
</dbReference>
<organism evidence="14 15">
    <name type="scientific">Murimonas intestini</name>
    <dbReference type="NCBI Taxonomy" id="1337051"/>
    <lineage>
        <taxon>Bacteria</taxon>
        <taxon>Bacillati</taxon>
        <taxon>Bacillota</taxon>
        <taxon>Clostridia</taxon>
        <taxon>Lachnospirales</taxon>
        <taxon>Lachnospiraceae</taxon>
        <taxon>Murimonas</taxon>
    </lineage>
</organism>
<gene>
    <name evidence="14" type="ORF">C7383_10975</name>
</gene>
<feature type="transmembrane region" description="Helical" evidence="12">
    <location>
        <begin position="15"/>
        <end position="36"/>
    </location>
</feature>